<organism evidence="1 2">
    <name type="scientific">Niabella pedocola</name>
    <dbReference type="NCBI Taxonomy" id="1752077"/>
    <lineage>
        <taxon>Bacteria</taxon>
        <taxon>Pseudomonadati</taxon>
        <taxon>Bacteroidota</taxon>
        <taxon>Chitinophagia</taxon>
        <taxon>Chitinophagales</taxon>
        <taxon>Chitinophagaceae</taxon>
        <taxon>Niabella</taxon>
    </lineage>
</organism>
<reference evidence="1 2" key="1">
    <citation type="submission" date="2021-11" db="EMBL/GenBank/DDBJ databases">
        <title>Genomic of Niabella pedocola.</title>
        <authorList>
            <person name="Wu T."/>
        </authorList>
    </citation>
    <scope>NUCLEOTIDE SEQUENCE [LARGE SCALE GENOMIC DNA]</scope>
    <source>
        <strain evidence="1 2">JCM 31011</strain>
    </source>
</reference>
<accession>A0ABS8PQW3</accession>
<gene>
    <name evidence="1" type="ORF">LQ567_10545</name>
</gene>
<evidence type="ECO:0000313" key="1">
    <source>
        <dbReference type="EMBL" id="MCD2423199.1"/>
    </source>
</evidence>
<protein>
    <submittedName>
        <fullName evidence="1">Ig-like domain-containing protein</fullName>
    </submittedName>
</protein>
<dbReference type="Gene3D" id="2.60.40.2810">
    <property type="match status" value="2"/>
</dbReference>
<proteinExistence type="predicted"/>
<dbReference type="RefSeq" id="WP_231004463.1">
    <property type="nucleotide sequence ID" value="NZ_JAJNEC010000005.1"/>
</dbReference>
<evidence type="ECO:0000313" key="2">
    <source>
        <dbReference type="Proteomes" id="UP001199816"/>
    </source>
</evidence>
<keyword evidence="2" id="KW-1185">Reference proteome</keyword>
<dbReference type="Pfam" id="PF17963">
    <property type="entry name" value="Big_9"/>
    <property type="match status" value="2"/>
</dbReference>
<comment type="caution">
    <text evidence="1">The sequence shown here is derived from an EMBL/GenBank/DDBJ whole genome shotgun (WGS) entry which is preliminary data.</text>
</comment>
<sequence>MRTNQPLEIALKRAAVFVFLLCLLLIDVGRAHAQQSALTCSMTNVPMTNDPGSGTDNSPLNGFAVTTSTSGLSFWGPAGQAARVTDNDLTNSYSGTIAVTGSLTLNVRDVGNDTKYNAGNYVGFRLTSVGLSALGSITISTLDASGNVIESKSGADLLAVSLGGASEVGFYTNQDFYGTRITIDATIGLGSYSIFYAFMRGTGSCTFDANALACNIQTMQSFPAYPVVAENSTSAVLALGGITNLDNMVDNSTATAATMVPVLSALGSHGVSIKNTVGQYPAGTYIAFDIENTNILSLGVLERYSIELSNNDGAVLQTISRTGGLLGVDALTGNRFMFGGVSTVAFDKARLVFNSTGLADVNLGSTNIYQVVVKKFCDLRPSFACNTLTSLNSTIDPVYINWARTGVGGVLSVNNNLTGLDNIIDGNTSTAATISTTANVLSNATISVKKATGANYPTGTYVAFDVESNSILSANVLGSAIVKLYKTGQVAPVQTSSGNALLVGAKTTLLGNNRTRQEVGVVASADFDEASIEFTKPVGADLGEVKIYGIDIQKSCDHALDCKTSNVIVNSPTGFGAIINNERSGVSGAICAGCSIENIGNVIDANLNNYARMIAAANVASNTAISVQAPASTFPAGTIAGFTIRTNNTLVGLDLFKGLSIEIWNNGTKVGSATGSQLLSLELLNLITVGSSQGAVYNVGFTAPADYDEIRIVKDGLVSANLLASLDIDVYGATVDTRFVTPGTPGISCPIFKTNPDINYTIINKPVNGSVATNDKVPSGTAYTNAVAVNGADGLPNPAGGTLSLNVDGSGDYTFVTTAPGSYSYNVTASNGTYTEVQNLTIIVTNPAVNTNSPIANTDIAATNAGAAVTVNILANDHAGNEGGTLGTPEVFKQGSNGTATMNGNQLVYTPADGFVGKDTIVYKVCETPGTNLCGYAYVFIEVKPATLNTTTATDDFAVTNAGIAVSGNVKDNDIDPDGDPQTVTQQTVTDPTFGQFTVGTDGAYTFTPKAGFSGTARFAYEIHDNKGNSANGTLYVYTAGGAVDIGMSLMALPAQVVGAKTVNIKAAVFTGTSATNGTEVSVRIAKSPNFTIDPYNPSLTVINTNQAVQNADWTYVGEDQQGLNYIFKLGGTNNKTSIAASSVSSFGFTVSFNGGNNSGSDNVLATIVFGSGGDNNELNNADTETIKYTPAPNN</sequence>
<dbReference type="EMBL" id="JAJNEC010000005">
    <property type="protein sequence ID" value="MCD2423199.1"/>
    <property type="molecule type" value="Genomic_DNA"/>
</dbReference>
<dbReference type="Proteomes" id="UP001199816">
    <property type="component" value="Unassembled WGS sequence"/>
</dbReference>
<name>A0ABS8PQW3_9BACT</name>